<feature type="binding site" evidence="6">
    <location>
        <position position="256"/>
    </location>
    <ligand>
        <name>S-adenosyl-L-methionine</name>
        <dbReference type="ChEBI" id="CHEBI:59789"/>
    </ligand>
</feature>
<keyword evidence="1" id="KW-0479">Metal-binding</keyword>
<name>A0A060QF34_9PROT</name>
<keyword evidence="1" id="KW-0408">Iron</keyword>
<evidence type="ECO:0000256" key="2">
    <source>
        <dbReference type="ARBA" id="ARBA00022603"/>
    </source>
</evidence>
<evidence type="ECO:0000256" key="4">
    <source>
        <dbReference type="ARBA" id="ARBA00022691"/>
    </source>
</evidence>
<keyword evidence="4 6" id="KW-0949">S-adenosyl-L-methionine</keyword>
<keyword evidence="2 6" id="KW-0489">Methyltransferase</keyword>
<keyword evidence="1" id="KW-0004">4Fe-4S</keyword>
<dbReference type="GO" id="GO:0051539">
    <property type="term" value="F:4 iron, 4 sulfur cluster binding"/>
    <property type="evidence" value="ECO:0007669"/>
    <property type="project" value="UniProtKB-KW"/>
</dbReference>
<dbReference type="Pfam" id="PF05958">
    <property type="entry name" value="tRNA_U5-meth_tr"/>
    <property type="match status" value="1"/>
</dbReference>
<evidence type="ECO:0000313" key="7">
    <source>
        <dbReference type="EMBL" id="CDG39293.1"/>
    </source>
</evidence>
<dbReference type="PANTHER" id="PTHR11061:SF49">
    <property type="entry name" value="23S RRNA (URACIL(1939)-C(5))-METHYLTRANSFERASE RLMD"/>
    <property type="match status" value="1"/>
</dbReference>
<dbReference type="SUPFAM" id="SSF53335">
    <property type="entry name" value="S-adenosyl-L-methionine-dependent methyltransferases"/>
    <property type="match status" value="1"/>
</dbReference>
<accession>A0A060QF34</accession>
<dbReference type="AlphaFoldDB" id="A0A060QF34"/>
<evidence type="ECO:0000256" key="3">
    <source>
        <dbReference type="ARBA" id="ARBA00022679"/>
    </source>
</evidence>
<dbReference type="Gene3D" id="3.40.50.150">
    <property type="entry name" value="Vaccinia Virus protein VP39"/>
    <property type="match status" value="1"/>
</dbReference>
<dbReference type="Gene3D" id="2.40.50.1070">
    <property type="match status" value="1"/>
</dbReference>
<dbReference type="Proteomes" id="UP000027583">
    <property type="component" value="Unassembled WGS sequence"/>
</dbReference>
<dbReference type="PANTHER" id="PTHR11061">
    <property type="entry name" value="RNA M5U METHYLTRANSFERASE"/>
    <property type="match status" value="1"/>
</dbReference>
<keyword evidence="3 6" id="KW-0808">Transferase</keyword>
<feature type="binding site" evidence="6">
    <location>
        <position position="306"/>
    </location>
    <ligand>
        <name>S-adenosyl-L-methionine</name>
        <dbReference type="ChEBI" id="CHEBI:59789"/>
    </ligand>
</feature>
<dbReference type="eggNOG" id="COG2265">
    <property type="taxonomic scope" value="Bacteria"/>
</dbReference>
<evidence type="ECO:0000313" key="8">
    <source>
        <dbReference type="Proteomes" id="UP000027583"/>
    </source>
</evidence>
<sequence>MASLIDTTVLSYGANGDGLVLIDDKPAYIPQAVPGDRLKLRVGSDRHIEVLDIESASANRVAPVCALFDSCGGCSMQTTALPALLEWKTGLVAHALQRAGFDNLPRIEAMQVPVESRRRIDLAFQRLPGRIILGLHRRHGDVVDMTECHVIDPALFALLAPLREVLGSLGAVTGGGDLQINLYSSGPDILLSTDAALVPTDRVKLANFGKTHKIPRISWRSKRRPNDGYEIVAQQGPVFHAFGSVKLTPPPGGFLQASAQSETAIAEAVLAALPALNRRDPIVELFAGFGTLTVPLAQKGRVLAYEGHFEAIAALKSGAIGQRIETTHRDLTRQPLIAKEFEKARVVVLDPPHAGALIQMDHIARSKVEDIIYVSCNPQALNKDSALLKKAGYEVLSIAVIDQFLWSTEVEAVVTFTRSKKRLSRRQT</sequence>
<dbReference type="InterPro" id="IPR029063">
    <property type="entry name" value="SAM-dependent_MTases_sf"/>
</dbReference>
<comment type="similarity">
    <text evidence="6">Belongs to the class I-like SAM-binding methyltransferase superfamily. RNA M5U methyltransferase family.</text>
</comment>
<dbReference type="EMBL" id="CBLX010000009">
    <property type="protein sequence ID" value="CDG39293.1"/>
    <property type="molecule type" value="Genomic_DNA"/>
</dbReference>
<dbReference type="InterPro" id="IPR012340">
    <property type="entry name" value="NA-bd_OB-fold"/>
</dbReference>
<organism evidence="7 8">
    <name type="scientific">Asaia bogorensis</name>
    <dbReference type="NCBI Taxonomy" id="91915"/>
    <lineage>
        <taxon>Bacteria</taxon>
        <taxon>Pseudomonadati</taxon>
        <taxon>Pseudomonadota</taxon>
        <taxon>Alphaproteobacteria</taxon>
        <taxon>Acetobacterales</taxon>
        <taxon>Acetobacteraceae</taxon>
        <taxon>Asaia</taxon>
    </lineage>
</organism>
<feature type="binding site" evidence="6">
    <location>
        <position position="350"/>
    </location>
    <ligand>
        <name>S-adenosyl-L-methionine</name>
        <dbReference type="ChEBI" id="CHEBI:59789"/>
    </ligand>
</feature>
<dbReference type="InterPro" id="IPR010280">
    <property type="entry name" value="U5_MeTrfase_fam"/>
</dbReference>
<dbReference type="PROSITE" id="PS51687">
    <property type="entry name" value="SAM_MT_RNA_M5U"/>
    <property type="match status" value="1"/>
</dbReference>
<feature type="active site" description="Nucleophile" evidence="6">
    <location>
        <position position="376"/>
    </location>
</feature>
<dbReference type="RefSeq" id="WP_023977499.1">
    <property type="nucleotide sequence ID" value="NZ_CBLX010000009.1"/>
</dbReference>
<proteinExistence type="inferred from homology"/>
<reference evidence="7 8" key="2">
    <citation type="journal article" date="2014" name="PLoS ONE">
        <title>Evolution of mitochondria reconstructed from the energy metabolism of living bacteria.</title>
        <authorList>
            <person name="Degli Esposti M."/>
            <person name="Chouaia B."/>
            <person name="Comandatore F."/>
            <person name="Crotti E."/>
            <person name="Sassera D."/>
            <person name="Lievens P.M."/>
            <person name="Daffonchio D."/>
            <person name="Bandi C."/>
        </authorList>
    </citation>
    <scope>NUCLEOTIDE SEQUENCE [LARGE SCALE GENOMIC DNA]</scope>
    <source>
        <strain evidence="7 8">SF2.1</strain>
    </source>
</reference>
<dbReference type="GO" id="GO:0070041">
    <property type="term" value="F:rRNA (uridine-C5-)-methyltransferase activity"/>
    <property type="evidence" value="ECO:0007669"/>
    <property type="project" value="TreeGrafter"/>
</dbReference>
<protein>
    <submittedName>
        <fullName evidence="7">tRNA (Uracil-5-)-methyltransferase</fullName>
        <ecNumber evidence="7">2.1.1.35</ecNumber>
    </submittedName>
</protein>
<keyword evidence="5" id="KW-0411">Iron-sulfur</keyword>
<dbReference type="EC" id="2.1.1.35" evidence="7"/>
<evidence type="ECO:0000256" key="6">
    <source>
        <dbReference type="PROSITE-ProRule" id="PRU01024"/>
    </source>
</evidence>
<evidence type="ECO:0000256" key="1">
    <source>
        <dbReference type="ARBA" id="ARBA00022485"/>
    </source>
</evidence>
<evidence type="ECO:0000256" key="5">
    <source>
        <dbReference type="ARBA" id="ARBA00023014"/>
    </source>
</evidence>
<comment type="caution">
    <text evidence="7">The sequence shown here is derived from an EMBL/GenBank/DDBJ whole genome shotgun (WGS) entry which is preliminary data.</text>
</comment>
<reference evidence="7 8" key="1">
    <citation type="journal article" date="2014" name="Genome Biol. Evol.">
        <title>Acetic acid bacteria genomes reveal functional traits for adaptation to life in insect guts.</title>
        <authorList>
            <person name="Chouaia B."/>
            <person name="Gaiarsa S."/>
            <person name="Crotti E."/>
            <person name="Comandatore F."/>
            <person name="Degli Esposti M."/>
            <person name="Ricci I."/>
            <person name="Alma A."/>
            <person name="Favia G."/>
            <person name="Bandi C."/>
            <person name="Daffonchio D."/>
        </authorList>
    </citation>
    <scope>NUCLEOTIDE SEQUENCE [LARGE SCALE GENOMIC DNA]</scope>
    <source>
        <strain evidence="7 8">SF2.1</strain>
    </source>
</reference>
<dbReference type="GO" id="GO:0070475">
    <property type="term" value="P:rRNA base methylation"/>
    <property type="evidence" value="ECO:0007669"/>
    <property type="project" value="TreeGrafter"/>
</dbReference>
<gene>
    <name evidence="7" type="ORF">ASAP_1248</name>
</gene>
<feature type="binding site" evidence="6">
    <location>
        <position position="286"/>
    </location>
    <ligand>
        <name>S-adenosyl-L-methionine</name>
        <dbReference type="ChEBI" id="CHEBI:59789"/>
    </ligand>
</feature>
<dbReference type="Gene3D" id="2.40.50.140">
    <property type="entry name" value="Nucleic acid-binding proteins"/>
    <property type="match status" value="1"/>
</dbReference>
<dbReference type="GO" id="GO:0030697">
    <property type="term" value="F:tRNA (uracil(54)-C5)-methyltransferase activity, S-adenosyl methionine-dependent"/>
    <property type="evidence" value="ECO:0007669"/>
    <property type="project" value="UniProtKB-EC"/>
</dbReference>